<organism evidence="2 3">
    <name type="scientific">Micromonospora zhanjiangensis</name>
    <dbReference type="NCBI Taxonomy" id="1522057"/>
    <lineage>
        <taxon>Bacteria</taxon>
        <taxon>Bacillati</taxon>
        <taxon>Actinomycetota</taxon>
        <taxon>Actinomycetes</taxon>
        <taxon>Micromonosporales</taxon>
        <taxon>Micromonosporaceae</taxon>
        <taxon>Micromonospora</taxon>
    </lineage>
</organism>
<dbReference type="RefSeq" id="WP_377541416.1">
    <property type="nucleotide sequence ID" value="NZ_JBHSBN010000001.1"/>
</dbReference>
<accession>A0ABV8KEL9</accession>
<comment type="caution">
    <text evidence="2">The sequence shown here is derived from an EMBL/GenBank/DDBJ whole genome shotgun (WGS) entry which is preliminary data.</text>
</comment>
<name>A0ABV8KEL9_9ACTN</name>
<gene>
    <name evidence="2" type="ORF">ACFOX0_00795</name>
</gene>
<dbReference type="Proteomes" id="UP001595868">
    <property type="component" value="Unassembled WGS sequence"/>
</dbReference>
<sequence>MPTTTIETTVADPRFRRRIAKELSFWWRRQGTDINHVITRFVPLPGETVYSGPFPLDGPPGAPTRPFALVACVLAADRGPQFRRAYAFAVRAALGPEVPPDRVFVSFQPTDPADHFTPGSPAWDGGPEAVTAEEAHR</sequence>
<protein>
    <recommendedName>
        <fullName evidence="4">Tautomerase enzyme</fullName>
    </recommendedName>
</protein>
<evidence type="ECO:0000313" key="3">
    <source>
        <dbReference type="Proteomes" id="UP001595868"/>
    </source>
</evidence>
<evidence type="ECO:0000313" key="2">
    <source>
        <dbReference type="EMBL" id="MFC4104478.1"/>
    </source>
</evidence>
<keyword evidence="3" id="KW-1185">Reference proteome</keyword>
<proteinExistence type="predicted"/>
<reference evidence="3" key="1">
    <citation type="journal article" date="2019" name="Int. J. Syst. Evol. Microbiol.">
        <title>The Global Catalogue of Microorganisms (GCM) 10K type strain sequencing project: providing services to taxonomists for standard genome sequencing and annotation.</title>
        <authorList>
            <consortium name="The Broad Institute Genomics Platform"/>
            <consortium name="The Broad Institute Genome Sequencing Center for Infectious Disease"/>
            <person name="Wu L."/>
            <person name="Ma J."/>
        </authorList>
    </citation>
    <scope>NUCLEOTIDE SEQUENCE [LARGE SCALE GENOMIC DNA]</scope>
    <source>
        <strain evidence="3">2902at01</strain>
    </source>
</reference>
<feature type="region of interest" description="Disordered" evidence="1">
    <location>
        <begin position="117"/>
        <end position="137"/>
    </location>
</feature>
<evidence type="ECO:0000256" key="1">
    <source>
        <dbReference type="SAM" id="MobiDB-lite"/>
    </source>
</evidence>
<dbReference type="EMBL" id="JBHSBN010000001">
    <property type="protein sequence ID" value="MFC4104478.1"/>
    <property type="molecule type" value="Genomic_DNA"/>
</dbReference>
<evidence type="ECO:0008006" key="4">
    <source>
        <dbReference type="Google" id="ProtNLM"/>
    </source>
</evidence>